<gene>
    <name evidence="5 7" type="primary">bioH</name>
    <name evidence="7" type="ORF">NP590_16260</name>
</gene>
<organism evidence="7 8">
    <name type="scientific">Methylomonas subterranea</name>
    <dbReference type="NCBI Taxonomy" id="2952225"/>
    <lineage>
        <taxon>Bacteria</taxon>
        <taxon>Pseudomonadati</taxon>
        <taxon>Pseudomonadota</taxon>
        <taxon>Gammaproteobacteria</taxon>
        <taxon>Methylococcales</taxon>
        <taxon>Methylococcaceae</taxon>
        <taxon>Methylomonas</taxon>
    </lineage>
</organism>
<dbReference type="GO" id="GO:0090499">
    <property type="term" value="F:pimelyl-[acyl-carrier protein] methyl ester esterase activity"/>
    <property type="evidence" value="ECO:0007669"/>
    <property type="project" value="UniProtKB-EC"/>
</dbReference>
<dbReference type="EC" id="3.1.1.85" evidence="5"/>
<reference evidence="7 8" key="1">
    <citation type="submission" date="2022-07" db="EMBL/GenBank/DDBJ databases">
        <title>Methylomonas rivi sp. nov., Methylomonas rosea sp. nov., Methylomonas aureus sp. nov. and Methylomonas subterranea sp. nov., four novel methanotrophs isolated from a freshwater creek and the deep terrestrial subsurface.</title>
        <authorList>
            <person name="Abin C."/>
            <person name="Sankaranarayanan K."/>
            <person name="Garner C."/>
            <person name="Sindelar R."/>
            <person name="Kotary K."/>
            <person name="Garner R."/>
            <person name="Barclay S."/>
            <person name="Lawson P."/>
            <person name="Krumholz L."/>
        </authorList>
    </citation>
    <scope>NUCLEOTIDE SEQUENCE [LARGE SCALE GENOMIC DNA]</scope>
    <source>
        <strain evidence="7 8">SURF-2</strain>
    </source>
</reference>
<dbReference type="Proteomes" id="UP001524499">
    <property type="component" value="Unassembled WGS sequence"/>
</dbReference>
<dbReference type="SUPFAM" id="SSF53474">
    <property type="entry name" value="alpha/beta-Hydrolases"/>
    <property type="match status" value="1"/>
</dbReference>
<comment type="caution">
    <text evidence="7">The sequence shown here is derived from an EMBL/GenBank/DDBJ whole genome shotgun (WGS) entry which is preliminary data.</text>
</comment>
<dbReference type="InterPro" id="IPR000073">
    <property type="entry name" value="AB_hydrolase_1"/>
</dbReference>
<dbReference type="PANTHER" id="PTHR43798">
    <property type="entry name" value="MONOACYLGLYCEROL LIPASE"/>
    <property type="match status" value="1"/>
</dbReference>
<dbReference type="EMBL" id="JANIBJ010000034">
    <property type="protein sequence ID" value="MCQ8105667.1"/>
    <property type="molecule type" value="Genomic_DNA"/>
</dbReference>
<dbReference type="NCBIfam" id="TIGR01738">
    <property type="entry name" value="bioH"/>
    <property type="match status" value="1"/>
</dbReference>
<feature type="binding site" evidence="5">
    <location>
        <position position="235"/>
    </location>
    <ligand>
        <name>substrate</name>
    </ligand>
</feature>
<feature type="binding site" evidence="5">
    <location>
        <position position="21"/>
    </location>
    <ligand>
        <name>substrate</name>
    </ligand>
</feature>
<dbReference type="InterPro" id="IPR029058">
    <property type="entry name" value="AB_hydrolase_fold"/>
</dbReference>
<dbReference type="Gene3D" id="3.40.50.1820">
    <property type="entry name" value="alpha/beta hydrolase"/>
    <property type="match status" value="1"/>
</dbReference>
<keyword evidence="8" id="KW-1185">Reference proteome</keyword>
<keyword evidence="3 5" id="KW-0093">Biotin biosynthesis</keyword>
<evidence type="ECO:0000256" key="1">
    <source>
        <dbReference type="ARBA" id="ARBA00022487"/>
    </source>
</evidence>
<dbReference type="HAMAP" id="MF_01260">
    <property type="entry name" value="Carboxylester"/>
    <property type="match status" value="1"/>
</dbReference>
<dbReference type="InterPro" id="IPR010076">
    <property type="entry name" value="BioH"/>
</dbReference>
<proteinExistence type="inferred from homology"/>
<feature type="binding site" evidence="5">
    <location>
        <begin position="143"/>
        <end position="147"/>
    </location>
    <ligand>
        <name>substrate</name>
    </ligand>
</feature>
<name>A0ABT1TJK9_9GAMM</name>
<sequence length="253" mass="27561">MSYIHAETFGQGPPLVMIHGWAMHSGVWRDFARRLALHYRVICVDLPGHGRSEALEAFKLENIAETVLAAIPQRRFFLLGWSLGATVAMAMTSRAPERVERLFVLAGNPLFVQTGDWPGVKAETLDAFAELLQTDVQQTLLRFLALQVNGLAHGKTLLQSLRWALLECPPPAAEVLRAGLDVLKNTDLRAFMRENPVSTSMILGEKDTLIPVGCGAAVQGLNPEVKLQILSSAGHAPFLSHPQQLVSAVTGVS</sequence>
<dbReference type="Pfam" id="PF00561">
    <property type="entry name" value="Abhydrolase_1"/>
    <property type="match status" value="1"/>
</dbReference>
<evidence type="ECO:0000256" key="2">
    <source>
        <dbReference type="ARBA" id="ARBA00022490"/>
    </source>
</evidence>
<comment type="pathway">
    <text evidence="5">Cofactor biosynthesis; biotin biosynthesis.</text>
</comment>
<comment type="similarity">
    <text evidence="5">Belongs to the AB hydrolase superfamily. Carboxylesterase BioH family.</text>
</comment>
<comment type="subunit">
    <text evidence="5">Monomer.</text>
</comment>
<feature type="domain" description="AB hydrolase-1" evidence="6">
    <location>
        <begin position="13"/>
        <end position="242"/>
    </location>
</feature>
<dbReference type="RefSeq" id="WP_256603681.1">
    <property type="nucleotide sequence ID" value="NZ_JANIBJ010000034.1"/>
</dbReference>
<accession>A0ABT1TJK9</accession>
<feature type="active site" evidence="5">
    <location>
        <position position="207"/>
    </location>
</feature>
<keyword evidence="4 5" id="KW-0378">Hydrolase</keyword>
<evidence type="ECO:0000256" key="5">
    <source>
        <dbReference type="HAMAP-Rule" id="MF_01260"/>
    </source>
</evidence>
<evidence type="ECO:0000313" key="7">
    <source>
        <dbReference type="EMBL" id="MCQ8105667.1"/>
    </source>
</evidence>
<dbReference type="PANTHER" id="PTHR43798:SF31">
    <property type="entry name" value="AB HYDROLASE SUPERFAMILY PROTEIN YCLE"/>
    <property type="match status" value="1"/>
</dbReference>
<protein>
    <recommendedName>
        <fullName evidence="5">Pimeloyl-[acyl-carrier protein] methyl ester esterase</fullName>
        <ecNumber evidence="5">3.1.1.85</ecNumber>
    </recommendedName>
    <alternativeName>
        <fullName evidence="5">Biotin synthesis protein BioH</fullName>
    </alternativeName>
    <alternativeName>
        <fullName evidence="5">Carboxylesterase BioH</fullName>
    </alternativeName>
</protein>
<feature type="active site" evidence="5">
    <location>
        <position position="235"/>
    </location>
</feature>
<dbReference type="PRINTS" id="PR00111">
    <property type="entry name" value="ABHYDROLASE"/>
</dbReference>
<evidence type="ECO:0000256" key="4">
    <source>
        <dbReference type="ARBA" id="ARBA00022801"/>
    </source>
</evidence>
<dbReference type="InterPro" id="IPR050266">
    <property type="entry name" value="AB_hydrolase_sf"/>
</dbReference>
<keyword evidence="2 5" id="KW-0963">Cytoplasm</keyword>
<comment type="subcellular location">
    <subcellularLocation>
        <location evidence="5">Cytoplasm</location>
    </subcellularLocation>
</comment>
<feature type="active site" description="Nucleophile" evidence="5">
    <location>
        <position position="82"/>
    </location>
</feature>
<feature type="binding site" evidence="5">
    <location>
        <begin position="82"/>
        <end position="83"/>
    </location>
    <ligand>
        <name>substrate</name>
    </ligand>
</feature>
<comment type="function">
    <text evidence="5">The physiological role of BioH is to remove the methyl group introduced by BioC when the pimeloyl moiety is complete. It allows to synthesize pimeloyl-ACP via the fatty acid synthetic pathway through the hydrolysis of the ester bonds of pimeloyl-ACP esters.</text>
</comment>
<evidence type="ECO:0000259" key="6">
    <source>
        <dbReference type="Pfam" id="PF00561"/>
    </source>
</evidence>
<comment type="catalytic activity">
    <reaction evidence="5">
        <text>6-carboxyhexanoyl-[ACP] methyl ester + H2O = 6-carboxyhexanoyl-[ACP] + methanol + H(+)</text>
        <dbReference type="Rhea" id="RHEA:42700"/>
        <dbReference type="Rhea" id="RHEA-COMP:9955"/>
        <dbReference type="Rhea" id="RHEA-COMP:10186"/>
        <dbReference type="ChEBI" id="CHEBI:15377"/>
        <dbReference type="ChEBI" id="CHEBI:15378"/>
        <dbReference type="ChEBI" id="CHEBI:17790"/>
        <dbReference type="ChEBI" id="CHEBI:78846"/>
        <dbReference type="ChEBI" id="CHEBI:82735"/>
        <dbReference type="EC" id="3.1.1.85"/>
    </reaction>
</comment>
<evidence type="ECO:0000313" key="8">
    <source>
        <dbReference type="Proteomes" id="UP001524499"/>
    </source>
</evidence>
<evidence type="ECO:0000256" key="3">
    <source>
        <dbReference type="ARBA" id="ARBA00022756"/>
    </source>
</evidence>
<keyword evidence="1 5" id="KW-0719">Serine esterase</keyword>